<reference evidence="2" key="1">
    <citation type="submission" date="2025-08" db="UniProtKB">
        <authorList>
            <consortium name="Ensembl"/>
        </authorList>
    </citation>
    <scope>IDENTIFICATION</scope>
</reference>
<feature type="region of interest" description="Disordered" evidence="1">
    <location>
        <begin position="68"/>
        <end position="106"/>
    </location>
</feature>
<sequence length="156" mass="15823">MILLLLALWPLCDADITPTAGRVLPGGGDPSPGGQLPLLLPEARLGSGCLVPPEYAGTACDRRAAAPVAGGAARPGGGARGQREPALRGPPGGHELRAVPRGRGGAGAVPPLGAALGRLPAARRPRARHLQLLLPHAVLPVRALAAQRAAGHQRRR</sequence>
<dbReference type="Proteomes" id="UP000472241">
    <property type="component" value="Unplaced"/>
</dbReference>
<dbReference type="Ensembl" id="ENSLCNT00005029875.1">
    <property type="protein sequence ID" value="ENSLCNP00005026742.1"/>
    <property type="gene ID" value="ENSLCNG00005017362.1"/>
</dbReference>
<proteinExistence type="predicted"/>
<reference evidence="2" key="2">
    <citation type="submission" date="2025-09" db="UniProtKB">
        <authorList>
            <consortium name="Ensembl"/>
        </authorList>
    </citation>
    <scope>IDENTIFICATION</scope>
</reference>
<name>A0A667IQ65_LYNCA</name>
<evidence type="ECO:0000313" key="2">
    <source>
        <dbReference type="Ensembl" id="ENSLCNP00005026742.1"/>
    </source>
</evidence>
<dbReference type="AlphaFoldDB" id="A0A667IQ65"/>
<protein>
    <submittedName>
        <fullName evidence="2">Osteoclast associated Ig-like receptor</fullName>
    </submittedName>
</protein>
<keyword evidence="3" id="KW-1185">Reference proteome</keyword>
<organism evidence="2 3">
    <name type="scientific">Lynx canadensis</name>
    <name type="common">Canada lynx</name>
    <name type="synonym">Felis canadensis</name>
    <dbReference type="NCBI Taxonomy" id="61383"/>
    <lineage>
        <taxon>Eukaryota</taxon>
        <taxon>Metazoa</taxon>
        <taxon>Chordata</taxon>
        <taxon>Craniata</taxon>
        <taxon>Vertebrata</taxon>
        <taxon>Euteleostomi</taxon>
        <taxon>Mammalia</taxon>
        <taxon>Eutheria</taxon>
        <taxon>Laurasiatheria</taxon>
        <taxon>Carnivora</taxon>
        <taxon>Feliformia</taxon>
        <taxon>Felidae</taxon>
        <taxon>Felinae</taxon>
        <taxon>Lynx</taxon>
    </lineage>
</organism>
<gene>
    <name evidence="2" type="primary">OSCAR</name>
</gene>
<evidence type="ECO:0000256" key="1">
    <source>
        <dbReference type="SAM" id="MobiDB-lite"/>
    </source>
</evidence>
<evidence type="ECO:0000313" key="3">
    <source>
        <dbReference type="Proteomes" id="UP000472241"/>
    </source>
</evidence>
<accession>A0A667IQ65</accession>